<organism evidence="1 2">
    <name type="scientific">Alishewanella maricola</name>
    <dbReference type="NCBI Taxonomy" id="2795740"/>
    <lineage>
        <taxon>Bacteria</taxon>
        <taxon>Pseudomonadati</taxon>
        <taxon>Pseudomonadota</taxon>
        <taxon>Gammaproteobacteria</taxon>
        <taxon>Alteromonadales</taxon>
        <taxon>Alteromonadaceae</taxon>
        <taxon>Alishewanella</taxon>
    </lineage>
</organism>
<evidence type="ECO:0000313" key="2">
    <source>
        <dbReference type="Proteomes" id="UP000633814"/>
    </source>
</evidence>
<dbReference type="EMBL" id="JAEINI020000003">
    <property type="protein sequence ID" value="MCB5226496.1"/>
    <property type="molecule type" value="Genomic_DNA"/>
</dbReference>
<accession>A0ABS8C2D8</accession>
<evidence type="ECO:0000313" key="1">
    <source>
        <dbReference type="EMBL" id="MCB5226496.1"/>
    </source>
</evidence>
<protein>
    <submittedName>
        <fullName evidence="1">Uncharacterized protein</fullName>
    </submittedName>
</protein>
<reference evidence="1 2" key="1">
    <citation type="submission" date="2021-10" db="EMBL/GenBank/DDBJ databases">
        <title>Alishewanella koreense sp. nov. isolated from seawater of southwestern coast in South Korea and the proposal for the reclassification of Rheinheimera perlucida and Rheinheimera tuosuensis as Arsukibacterium perlucida and Arsukibacterium tuosuensis.</title>
        <authorList>
            <person name="Kim K.H."/>
            <person name="Ruan W."/>
            <person name="Kim K.R."/>
            <person name="Baek J.H."/>
            <person name="Jeon C.O."/>
        </authorList>
    </citation>
    <scope>NUCLEOTIDE SEQUENCE [LARGE SCALE GENOMIC DNA]</scope>
    <source>
        <strain evidence="1 2">16-MA</strain>
    </source>
</reference>
<proteinExistence type="predicted"/>
<sequence>MMTIPVNPLDMLIQSFSEKKAKRCRLLNLRDYLICSLFINPHSKNLVVVFGGADERNNADALMGWLVRSVEQDRSFMHLAPKEVEARLLRLLSDQLGVWQD</sequence>
<comment type="caution">
    <text evidence="1">The sequence shown here is derived from an EMBL/GenBank/DDBJ whole genome shotgun (WGS) entry which is preliminary data.</text>
</comment>
<dbReference type="RefSeq" id="WP_226750587.1">
    <property type="nucleotide sequence ID" value="NZ_JAEINI020000003.1"/>
</dbReference>
<dbReference type="Proteomes" id="UP000633814">
    <property type="component" value="Unassembled WGS sequence"/>
</dbReference>
<keyword evidence="2" id="KW-1185">Reference proteome</keyword>
<gene>
    <name evidence="1" type="ORF">JAO78_006675</name>
</gene>
<name>A0ABS8C2D8_9ALTE</name>